<evidence type="ECO:0000256" key="1">
    <source>
        <dbReference type="ARBA" id="ARBA00022723"/>
    </source>
</evidence>
<evidence type="ECO:0000256" key="4">
    <source>
        <dbReference type="PROSITE-ProRule" id="PRU00175"/>
    </source>
</evidence>
<dbReference type="GO" id="GO:0005737">
    <property type="term" value="C:cytoplasm"/>
    <property type="evidence" value="ECO:0007669"/>
    <property type="project" value="TreeGrafter"/>
</dbReference>
<reference evidence="6 7" key="1">
    <citation type="journal article" date="2020" name="IScience">
        <title>Genome Sequencing of the Endangered Kingdonia uniflora (Circaeasteraceae, Ranunculales) Reveals Potential Mechanisms of Evolutionary Specialization.</title>
        <authorList>
            <person name="Sun Y."/>
            <person name="Deng T."/>
            <person name="Zhang A."/>
            <person name="Moore M.J."/>
            <person name="Landis J.B."/>
            <person name="Lin N."/>
            <person name="Zhang H."/>
            <person name="Zhang X."/>
            <person name="Huang J."/>
            <person name="Zhang X."/>
            <person name="Sun H."/>
            <person name="Wang H."/>
        </authorList>
    </citation>
    <scope>NUCLEOTIDE SEQUENCE [LARGE SCALE GENOMIC DNA]</scope>
    <source>
        <strain evidence="6">TB1705</strain>
        <tissue evidence="6">Leaf</tissue>
    </source>
</reference>
<protein>
    <recommendedName>
        <fullName evidence="5">RING-type domain-containing protein</fullName>
    </recommendedName>
</protein>
<proteinExistence type="predicted"/>
<evidence type="ECO:0000313" key="7">
    <source>
        <dbReference type="Proteomes" id="UP000541444"/>
    </source>
</evidence>
<dbReference type="PROSITE" id="PS50089">
    <property type="entry name" value="ZF_RING_2"/>
    <property type="match status" value="1"/>
</dbReference>
<sequence length="131" mass="15059">MSEAELVQAQAQEASRLGLERLRQSESTLSLADLVRWSRNRRNIQQTTCQSPRIQERLDREWDTRILNGLPMFCIDRGGDVCTVCLKEWKVGDEAVKTGVCEHWFHSTCIVPWLRRNNSCPVCRSNVPISS</sequence>
<organism evidence="6 7">
    <name type="scientific">Kingdonia uniflora</name>
    <dbReference type="NCBI Taxonomy" id="39325"/>
    <lineage>
        <taxon>Eukaryota</taxon>
        <taxon>Viridiplantae</taxon>
        <taxon>Streptophyta</taxon>
        <taxon>Embryophyta</taxon>
        <taxon>Tracheophyta</taxon>
        <taxon>Spermatophyta</taxon>
        <taxon>Magnoliopsida</taxon>
        <taxon>Ranunculales</taxon>
        <taxon>Circaeasteraceae</taxon>
        <taxon>Kingdonia</taxon>
    </lineage>
</organism>
<dbReference type="EMBL" id="JACGCM010001052">
    <property type="protein sequence ID" value="KAF6162369.1"/>
    <property type="molecule type" value="Genomic_DNA"/>
</dbReference>
<evidence type="ECO:0000256" key="2">
    <source>
        <dbReference type="ARBA" id="ARBA00022771"/>
    </source>
</evidence>
<dbReference type="PANTHER" id="PTHR15710">
    <property type="entry name" value="E3 UBIQUITIN-PROTEIN LIGASE PRAJA"/>
    <property type="match status" value="1"/>
</dbReference>
<evidence type="ECO:0000256" key="3">
    <source>
        <dbReference type="ARBA" id="ARBA00022833"/>
    </source>
</evidence>
<comment type="caution">
    <text evidence="6">The sequence shown here is derived from an EMBL/GenBank/DDBJ whole genome shotgun (WGS) entry which is preliminary data.</text>
</comment>
<dbReference type="GO" id="GO:0008270">
    <property type="term" value="F:zinc ion binding"/>
    <property type="evidence" value="ECO:0007669"/>
    <property type="project" value="UniProtKB-KW"/>
</dbReference>
<keyword evidence="7" id="KW-1185">Reference proteome</keyword>
<keyword evidence="3" id="KW-0862">Zinc</keyword>
<dbReference type="GO" id="GO:0016567">
    <property type="term" value="P:protein ubiquitination"/>
    <property type="evidence" value="ECO:0007669"/>
    <property type="project" value="TreeGrafter"/>
</dbReference>
<dbReference type="SUPFAM" id="SSF57850">
    <property type="entry name" value="RING/U-box"/>
    <property type="match status" value="1"/>
</dbReference>
<feature type="domain" description="RING-type" evidence="5">
    <location>
        <begin position="82"/>
        <end position="124"/>
    </location>
</feature>
<gene>
    <name evidence="6" type="ORF">GIB67_005289</name>
</gene>
<dbReference type="InterPro" id="IPR013083">
    <property type="entry name" value="Znf_RING/FYVE/PHD"/>
</dbReference>
<dbReference type="AlphaFoldDB" id="A0A7J7N593"/>
<dbReference type="Proteomes" id="UP000541444">
    <property type="component" value="Unassembled WGS sequence"/>
</dbReference>
<dbReference type="PANTHER" id="PTHR15710:SF243">
    <property type="entry name" value="E3 UBIQUITIN-PROTEIN LIGASE PRAJA-2 ISOFORM X1"/>
    <property type="match status" value="1"/>
</dbReference>
<keyword evidence="1" id="KW-0479">Metal-binding</keyword>
<dbReference type="GO" id="GO:0061630">
    <property type="term" value="F:ubiquitin protein ligase activity"/>
    <property type="evidence" value="ECO:0007669"/>
    <property type="project" value="TreeGrafter"/>
</dbReference>
<accession>A0A7J7N593</accession>
<dbReference type="Pfam" id="PF13639">
    <property type="entry name" value="zf-RING_2"/>
    <property type="match status" value="1"/>
</dbReference>
<keyword evidence="2 4" id="KW-0863">Zinc-finger</keyword>
<dbReference type="InterPro" id="IPR001841">
    <property type="entry name" value="Znf_RING"/>
</dbReference>
<name>A0A7J7N593_9MAGN</name>
<dbReference type="OrthoDB" id="4348522at2759"/>
<dbReference type="Gene3D" id="3.30.40.10">
    <property type="entry name" value="Zinc/RING finger domain, C3HC4 (zinc finger)"/>
    <property type="match status" value="1"/>
</dbReference>
<evidence type="ECO:0000313" key="6">
    <source>
        <dbReference type="EMBL" id="KAF6162369.1"/>
    </source>
</evidence>
<dbReference type="SMART" id="SM00184">
    <property type="entry name" value="RING"/>
    <property type="match status" value="1"/>
</dbReference>
<evidence type="ECO:0000259" key="5">
    <source>
        <dbReference type="PROSITE" id="PS50089"/>
    </source>
</evidence>